<reference evidence="1" key="1">
    <citation type="submission" date="2018-05" db="EMBL/GenBank/DDBJ databases">
        <authorList>
            <person name="Lanie J.A."/>
            <person name="Ng W.-L."/>
            <person name="Kazmierczak K.M."/>
            <person name="Andrzejewski T.M."/>
            <person name="Davidsen T.M."/>
            <person name="Wayne K.J."/>
            <person name="Tettelin H."/>
            <person name="Glass J.I."/>
            <person name="Rusch D."/>
            <person name="Podicherti R."/>
            <person name="Tsui H.-C.T."/>
            <person name="Winkler M.E."/>
        </authorList>
    </citation>
    <scope>NUCLEOTIDE SEQUENCE</scope>
</reference>
<dbReference type="AlphaFoldDB" id="A0A381T7K9"/>
<name>A0A381T7K9_9ZZZZ</name>
<dbReference type="EMBL" id="UINC01004072">
    <property type="protein sequence ID" value="SVA11568.1"/>
    <property type="molecule type" value="Genomic_DNA"/>
</dbReference>
<gene>
    <name evidence="1" type="ORF">METZ01_LOCUS64422</name>
</gene>
<accession>A0A381T7K9</accession>
<organism evidence="1">
    <name type="scientific">marine metagenome</name>
    <dbReference type="NCBI Taxonomy" id="408172"/>
    <lineage>
        <taxon>unclassified sequences</taxon>
        <taxon>metagenomes</taxon>
        <taxon>ecological metagenomes</taxon>
    </lineage>
</organism>
<proteinExistence type="predicted"/>
<evidence type="ECO:0000313" key="1">
    <source>
        <dbReference type="EMBL" id="SVA11568.1"/>
    </source>
</evidence>
<sequence>MVIGVLILIPVVAMATLSVSARNSDGPSAVFAGGRLVAGELVTDPEPDWTFVRNIGTIELQLLDPPRSRLIWVAEHEGKIYVVSGYMGSTIGRLWKRWPAQAERDGRAIVRIDGKRYERHLVRIMTGSEVEGVTAEFSRKYRAGLTPATIEAGTTWLFELAPPDSDVTGSLR</sequence>
<protein>
    <submittedName>
        <fullName evidence="1">Uncharacterized protein</fullName>
    </submittedName>
</protein>